<evidence type="ECO:0000313" key="6">
    <source>
        <dbReference type="EMBL" id="KPU78535.1"/>
    </source>
</evidence>
<dbReference type="GO" id="GO:0008270">
    <property type="term" value="F:zinc ion binding"/>
    <property type="evidence" value="ECO:0007669"/>
    <property type="project" value="UniProtKB-KW"/>
</dbReference>
<proteinExistence type="predicted"/>
<evidence type="ECO:0000259" key="5">
    <source>
        <dbReference type="PROSITE" id="PS51800"/>
    </source>
</evidence>
<evidence type="ECO:0000256" key="1">
    <source>
        <dbReference type="ARBA" id="ARBA00022723"/>
    </source>
</evidence>
<dbReference type="PANTHER" id="PTHR21402:SF5">
    <property type="entry name" value="GAMETOCYTE SPECIFIC FACTOR 1"/>
    <property type="match status" value="1"/>
</dbReference>
<keyword evidence="1" id="KW-0479">Metal-binding</keyword>
<dbReference type="OrthoDB" id="5839404at2759"/>
<reference evidence="6 7" key="1">
    <citation type="journal article" date="2007" name="Nature">
        <title>Evolution of genes and genomes on the Drosophila phylogeny.</title>
        <authorList>
            <consortium name="Drosophila 12 Genomes Consortium"/>
            <person name="Clark A.G."/>
            <person name="Eisen M.B."/>
            <person name="Smith D.R."/>
            <person name="Bergman C.M."/>
            <person name="Oliver B."/>
            <person name="Markow T.A."/>
            <person name="Kaufman T.C."/>
            <person name="Kellis M."/>
            <person name="Gelbart W."/>
            <person name="Iyer V.N."/>
            <person name="Pollard D.A."/>
            <person name="Sackton T.B."/>
            <person name="Larracuente A.M."/>
            <person name="Singh N.D."/>
            <person name="Abad J.P."/>
            <person name="Abt D.N."/>
            <person name="Adryan B."/>
            <person name="Aguade M."/>
            <person name="Akashi H."/>
            <person name="Anderson W.W."/>
            <person name="Aquadro C.F."/>
            <person name="Ardell D.H."/>
            <person name="Arguello R."/>
            <person name="Artieri C.G."/>
            <person name="Barbash D.A."/>
            <person name="Barker D."/>
            <person name="Barsanti P."/>
            <person name="Batterham P."/>
            <person name="Batzoglou S."/>
            <person name="Begun D."/>
            <person name="Bhutkar A."/>
            <person name="Blanco E."/>
            <person name="Bosak S.A."/>
            <person name="Bradley R.K."/>
            <person name="Brand A.D."/>
            <person name="Brent M.R."/>
            <person name="Brooks A.N."/>
            <person name="Brown R.H."/>
            <person name="Butlin R.K."/>
            <person name="Caggese C."/>
            <person name="Calvi B.R."/>
            <person name="Bernardo de Carvalho A."/>
            <person name="Caspi A."/>
            <person name="Castrezana S."/>
            <person name="Celniker S.E."/>
            <person name="Chang J.L."/>
            <person name="Chapple C."/>
            <person name="Chatterji S."/>
            <person name="Chinwalla A."/>
            <person name="Civetta A."/>
            <person name="Clifton S.W."/>
            <person name="Comeron J.M."/>
            <person name="Costello J.C."/>
            <person name="Coyne J.A."/>
            <person name="Daub J."/>
            <person name="David R.G."/>
            <person name="Delcher A.L."/>
            <person name="Delehaunty K."/>
            <person name="Do C.B."/>
            <person name="Ebling H."/>
            <person name="Edwards K."/>
            <person name="Eickbush T."/>
            <person name="Evans J.D."/>
            <person name="Filipski A."/>
            <person name="Findeiss S."/>
            <person name="Freyhult E."/>
            <person name="Fulton L."/>
            <person name="Fulton R."/>
            <person name="Garcia A.C."/>
            <person name="Gardiner A."/>
            <person name="Garfield D.A."/>
            <person name="Garvin B.E."/>
            <person name="Gibson G."/>
            <person name="Gilbert D."/>
            <person name="Gnerre S."/>
            <person name="Godfrey J."/>
            <person name="Good R."/>
            <person name="Gotea V."/>
            <person name="Gravely B."/>
            <person name="Greenberg A.J."/>
            <person name="Griffiths-Jones S."/>
            <person name="Gross S."/>
            <person name="Guigo R."/>
            <person name="Gustafson E.A."/>
            <person name="Haerty W."/>
            <person name="Hahn M.W."/>
            <person name="Halligan D.L."/>
            <person name="Halpern A.L."/>
            <person name="Halter G.M."/>
            <person name="Han M.V."/>
            <person name="Heger A."/>
            <person name="Hillier L."/>
            <person name="Hinrichs A.S."/>
            <person name="Holmes I."/>
            <person name="Hoskins R.A."/>
            <person name="Hubisz M.J."/>
            <person name="Hultmark D."/>
            <person name="Huntley M.A."/>
            <person name="Jaffe D.B."/>
            <person name="Jagadeeshan S."/>
            <person name="Jeck W.R."/>
            <person name="Johnson J."/>
            <person name="Jones C.D."/>
            <person name="Jordan W.C."/>
            <person name="Karpen G.H."/>
            <person name="Kataoka E."/>
            <person name="Keightley P.D."/>
            <person name="Kheradpour P."/>
            <person name="Kirkness E.F."/>
            <person name="Koerich L.B."/>
            <person name="Kristiansen K."/>
            <person name="Kudrna D."/>
            <person name="Kulathinal R.J."/>
            <person name="Kumar S."/>
            <person name="Kwok R."/>
            <person name="Lander E."/>
            <person name="Langley C.H."/>
            <person name="Lapoint R."/>
            <person name="Lazzaro B.P."/>
            <person name="Lee S.J."/>
            <person name="Levesque L."/>
            <person name="Li R."/>
            <person name="Lin C.F."/>
            <person name="Lin M.F."/>
            <person name="Lindblad-Toh K."/>
            <person name="Llopart A."/>
            <person name="Long M."/>
            <person name="Low L."/>
            <person name="Lozovsky E."/>
            <person name="Lu J."/>
            <person name="Luo M."/>
            <person name="Machado C.A."/>
            <person name="Makalowski W."/>
            <person name="Marzo M."/>
            <person name="Matsuda M."/>
            <person name="Matzkin L."/>
            <person name="McAllister B."/>
            <person name="McBride C.S."/>
            <person name="McKernan B."/>
            <person name="McKernan K."/>
            <person name="Mendez-Lago M."/>
            <person name="Minx P."/>
            <person name="Mollenhauer M.U."/>
            <person name="Montooth K."/>
            <person name="Mount S.M."/>
            <person name="Mu X."/>
            <person name="Myers E."/>
            <person name="Negre B."/>
            <person name="Newfeld S."/>
            <person name="Nielsen R."/>
            <person name="Noor M.A."/>
            <person name="O'Grady P."/>
            <person name="Pachter L."/>
            <person name="Papaceit M."/>
            <person name="Parisi M.J."/>
            <person name="Parisi M."/>
            <person name="Parts L."/>
            <person name="Pedersen J.S."/>
            <person name="Pesole G."/>
            <person name="Phillippy A.M."/>
            <person name="Ponting C.P."/>
            <person name="Pop M."/>
            <person name="Porcelli D."/>
            <person name="Powell J.R."/>
            <person name="Prohaska S."/>
            <person name="Pruitt K."/>
            <person name="Puig M."/>
            <person name="Quesneville H."/>
            <person name="Ram K.R."/>
            <person name="Rand D."/>
            <person name="Rasmussen M.D."/>
            <person name="Reed L.K."/>
            <person name="Reenan R."/>
            <person name="Reily A."/>
            <person name="Remington K.A."/>
            <person name="Rieger T.T."/>
            <person name="Ritchie M.G."/>
            <person name="Robin C."/>
            <person name="Rogers Y.H."/>
            <person name="Rohde C."/>
            <person name="Rozas J."/>
            <person name="Rubenfield M.J."/>
            <person name="Ruiz A."/>
            <person name="Russo S."/>
            <person name="Salzberg S.L."/>
            <person name="Sanchez-Gracia A."/>
            <person name="Saranga D.J."/>
            <person name="Sato H."/>
            <person name="Schaeffer S.W."/>
            <person name="Schatz M.C."/>
            <person name="Schlenke T."/>
            <person name="Schwartz R."/>
            <person name="Segarra C."/>
            <person name="Singh R.S."/>
            <person name="Sirot L."/>
            <person name="Sirota M."/>
            <person name="Sisneros N.B."/>
            <person name="Smith C.D."/>
            <person name="Smith T.F."/>
            <person name="Spieth J."/>
            <person name="Stage D.E."/>
            <person name="Stark A."/>
            <person name="Stephan W."/>
            <person name="Strausberg R.L."/>
            <person name="Strempel S."/>
            <person name="Sturgill D."/>
            <person name="Sutton G."/>
            <person name="Sutton G.G."/>
            <person name="Tao W."/>
            <person name="Teichmann S."/>
            <person name="Tobari Y.N."/>
            <person name="Tomimura Y."/>
            <person name="Tsolas J.M."/>
            <person name="Valente V.L."/>
            <person name="Venter E."/>
            <person name="Venter J.C."/>
            <person name="Vicario S."/>
            <person name="Vieira F.G."/>
            <person name="Vilella A.J."/>
            <person name="Villasante A."/>
            <person name="Walenz B."/>
            <person name="Wang J."/>
            <person name="Wasserman M."/>
            <person name="Watts T."/>
            <person name="Wilson D."/>
            <person name="Wilson R.K."/>
            <person name="Wing R.A."/>
            <person name="Wolfner M.F."/>
            <person name="Wong A."/>
            <person name="Wong G.K."/>
            <person name="Wu C.I."/>
            <person name="Wu G."/>
            <person name="Yamamoto D."/>
            <person name="Yang H.P."/>
            <person name="Yang S.P."/>
            <person name="Yorke J.A."/>
            <person name="Yoshida K."/>
            <person name="Zdobnov E."/>
            <person name="Zhang P."/>
            <person name="Zhang Y."/>
            <person name="Zimin A.V."/>
            <person name="Baldwin J."/>
            <person name="Abdouelleil A."/>
            <person name="Abdulkadir J."/>
            <person name="Abebe A."/>
            <person name="Abera B."/>
            <person name="Abreu J."/>
            <person name="Acer S.C."/>
            <person name="Aftuck L."/>
            <person name="Alexander A."/>
            <person name="An P."/>
            <person name="Anderson E."/>
            <person name="Anderson S."/>
            <person name="Arachi H."/>
            <person name="Azer M."/>
            <person name="Bachantsang P."/>
            <person name="Barry A."/>
            <person name="Bayul T."/>
            <person name="Berlin A."/>
            <person name="Bessette D."/>
            <person name="Bloom T."/>
            <person name="Blye J."/>
            <person name="Boguslavskiy L."/>
            <person name="Bonnet C."/>
            <person name="Boukhgalter B."/>
            <person name="Bourzgui I."/>
            <person name="Brown A."/>
            <person name="Cahill P."/>
            <person name="Channer S."/>
            <person name="Cheshatsang Y."/>
            <person name="Chuda L."/>
            <person name="Citroen M."/>
            <person name="Collymore A."/>
            <person name="Cooke P."/>
            <person name="Costello M."/>
            <person name="D'Aco K."/>
            <person name="Daza R."/>
            <person name="De Haan G."/>
            <person name="DeGray S."/>
            <person name="DeMaso C."/>
            <person name="Dhargay N."/>
            <person name="Dooley K."/>
            <person name="Dooley E."/>
            <person name="Doricent M."/>
            <person name="Dorje P."/>
            <person name="Dorjee K."/>
            <person name="Dupes A."/>
            <person name="Elong R."/>
            <person name="Falk J."/>
            <person name="Farina A."/>
            <person name="Faro S."/>
            <person name="Ferguson D."/>
            <person name="Fisher S."/>
            <person name="Foley C.D."/>
            <person name="Franke A."/>
            <person name="Friedrich D."/>
            <person name="Gadbois L."/>
            <person name="Gearin G."/>
            <person name="Gearin C.R."/>
            <person name="Giannoukos G."/>
            <person name="Goode T."/>
            <person name="Graham J."/>
            <person name="Grandbois E."/>
            <person name="Grewal S."/>
            <person name="Gyaltsen K."/>
            <person name="Hafez N."/>
            <person name="Hagos B."/>
            <person name="Hall J."/>
            <person name="Henson C."/>
            <person name="Hollinger A."/>
            <person name="Honan T."/>
            <person name="Huard M.D."/>
            <person name="Hughes L."/>
            <person name="Hurhula B."/>
            <person name="Husby M.E."/>
            <person name="Kamat A."/>
            <person name="Kanga B."/>
            <person name="Kashin S."/>
            <person name="Khazanovich D."/>
            <person name="Kisner P."/>
            <person name="Lance K."/>
            <person name="Lara M."/>
            <person name="Lee W."/>
            <person name="Lennon N."/>
            <person name="Letendre F."/>
            <person name="LeVine R."/>
            <person name="Lipovsky A."/>
            <person name="Liu X."/>
            <person name="Liu J."/>
            <person name="Liu S."/>
            <person name="Lokyitsang T."/>
            <person name="Lokyitsang Y."/>
            <person name="Lubonja R."/>
            <person name="Lui A."/>
            <person name="MacDonald P."/>
            <person name="Magnisalis V."/>
            <person name="Maru K."/>
            <person name="Matthews C."/>
            <person name="McCusker W."/>
            <person name="McDonough S."/>
            <person name="Mehta T."/>
            <person name="Meldrim J."/>
            <person name="Meneus L."/>
            <person name="Mihai O."/>
            <person name="Mihalev A."/>
            <person name="Mihova T."/>
            <person name="Mittelman R."/>
            <person name="Mlenga V."/>
            <person name="Montmayeur A."/>
            <person name="Mulrain L."/>
            <person name="Navidi A."/>
            <person name="Naylor J."/>
            <person name="Negash T."/>
            <person name="Nguyen T."/>
            <person name="Nguyen N."/>
            <person name="Nicol R."/>
            <person name="Norbu C."/>
            <person name="Norbu N."/>
            <person name="Novod N."/>
            <person name="O'Neill B."/>
            <person name="Osman S."/>
            <person name="Markiewicz E."/>
            <person name="Oyono O.L."/>
            <person name="Patti C."/>
            <person name="Phunkhang P."/>
            <person name="Pierre F."/>
            <person name="Priest M."/>
            <person name="Raghuraman S."/>
            <person name="Rege F."/>
            <person name="Reyes R."/>
            <person name="Rise C."/>
            <person name="Rogov P."/>
            <person name="Ross K."/>
            <person name="Ryan E."/>
            <person name="Settipalli S."/>
            <person name="Shea T."/>
            <person name="Sherpa N."/>
            <person name="Shi L."/>
            <person name="Shih D."/>
            <person name="Sparrow T."/>
            <person name="Spaulding J."/>
            <person name="Stalker J."/>
            <person name="Stange-Thomann N."/>
            <person name="Stavropoulos S."/>
            <person name="Stone C."/>
            <person name="Strader C."/>
            <person name="Tesfaye S."/>
            <person name="Thomson T."/>
            <person name="Thoulutsang Y."/>
            <person name="Thoulutsang D."/>
            <person name="Topham K."/>
            <person name="Topping I."/>
            <person name="Tsamla T."/>
            <person name="Vassiliev H."/>
            <person name="Vo A."/>
            <person name="Wangchuk T."/>
            <person name="Wangdi T."/>
            <person name="Weiand M."/>
            <person name="Wilkinson J."/>
            <person name="Wilson A."/>
            <person name="Yadav S."/>
            <person name="Young G."/>
            <person name="Yu Q."/>
            <person name="Zembek L."/>
            <person name="Zhong D."/>
            <person name="Zimmer A."/>
            <person name="Zwirko Z."/>
            <person name="Jaffe D.B."/>
            <person name="Alvarez P."/>
            <person name="Brockman W."/>
            <person name="Butler J."/>
            <person name="Chin C."/>
            <person name="Gnerre S."/>
            <person name="Grabherr M."/>
            <person name="Kleber M."/>
            <person name="Mauceli E."/>
            <person name="MacCallum I."/>
        </authorList>
    </citation>
    <scope>NUCLEOTIDE SEQUENCE [LARGE SCALE GENOMIC DNA]</scope>
    <source>
        <strain evidence="7">Tucson 14024-0371.13</strain>
    </source>
</reference>
<dbReference type="PROSITE" id="PS51800">
    <property type="entry name" value="ZF_CHHC_U11_48K"/>
    <property type="match status" value="1"/>
</dbReference>
<protein>
    <submittedName>
        <fullName evidence="6">Uncharacterized protein, isoform B</fullName>
    </submittedName>
</protein>
<keyword evidence="2" id="KW-0863">Zinc-finger</keyword>
<feature type="region of interest" description="Disordered" evidence="4">
    <location>
        <begin position="77"/>
        <end position="111"/>
    </location>
</feature>
<dbReference type="PANTHER" id="PTHR21402">
    <property type="entry name" value="GAMETOCYTE SPECIFIC FACTOR 1-RELATED"/>
    <property type="match status" value="1"/>
</dbReference>
<gene>
    <name evidence="6" type="primary">Dana\GF10485</name>
    <name evidence="6" type="synonym">dana_GLEANR_10439</name>
    <name evidence="6" type="ORF">GF10485</name>
</gene>
<feature type="domain" description="CHHC U11-48K-type" evidence="5">
    <location>
        <begin position="16"/>
        <end position="43"/>
    </location>
</feature>
<evidence type="ECO:0000256" key="4">
    <source>
        <dbReference type="SAM" id="MobiDB-lite"/>
    </source>
</evidence>
<accession>A0A0P9C484</accession>
<dbReference type="AlphaFoldDB" id="A0A0P9C484"/>
<dbReference type="InterPro" id="IPR022776">
    <property type="entry name" value="TRM13/UPF0224_CHHC_Znf_dom"/>
</dbReference>
<dbReference type="InterPro" id="IPR036236">
    <property type="entry name" value="Znf_C2H2_sf"/>
</dbReference>
<dbReference type="Pfam" id="PF05253">
    <property type="entry name" value="zf-U11-48K"/>
    <property type="match status" value="1"/>
</dbReference>
<keyword evidence="3" id="KW-0862">Zinc</keyword>
<dbReference type="EMBL" id="CH902618">
    <property type="protein sequence ID" value="KPU78535.1"/>
    <property type="molecule type" value="Genomic_DNA"/>
</dbReference>
<dbReference type="InterPro" id="IPR051591">
    <property type="entry name" value="UPF0224_FAM112_RNA_Proc"/>
</dbReference>
<sequence>MSENKVSVAGPSYENYITCPYDPVHRLAPERFAFHLTRCARNFPASKMVRCPFNNTHLFQRHVVMCPNRAYFVRYTNPDKLPPAEPPTKPFEIETSEDWDAEPPAPTYDPAKRCREGFVIVTPQGSSLSGRRKFREKERRRFLDNDKF</sequence>
<keyword evidence="7" id="KW-1185">Reference proteome</keyword>
<feature type="compositionally biased region" description="Pro residues" evidence="4">
    <location>
        <begin position="80"/>
        <end position="89"/>
    </location>
</feature>
<name>A0A0P9C484_DROAN</name>
<dbReference type="SUPFAM" id="SSF57667">
    <property type="entry name" value="beta-beta-alpha zinc fingers"/>
    <property type="match status" value="1"/>
</dbReference>
<organism evidence="6 7">
    <name type="scientific">Drosophila ananassae</name>
    <name type="common">Fruit fly</name>
    <dbReference type="NCBI Taxonomy" id="7217"/>
    <lineage>
        <taxon>Eukaryota</taxon>
        <taxon>Metazoa</taxon>
        <taxon>Ecdysozoa</taxon>
        <taxon>Arthropoda</taxon>
        <taxon>Hexapoda</taxon>
        <taxon>Insecta</taxon>
        <taxon>Pterygota</taxon>
        <taxon>Neoptera</taxon>
        <taxon>Endopterygota</taxon>
        <taxon>Diptera</taxon>
        <taxon>Brachycera</taxon>
        <taxon>Muscomorpha</taxon>
        <taxon>Ephydroidea</taxon>
        <taxon>Drosophilidae</taxon>
        <taxon>Drosophila</taxon>
        <taxon>Sophophora</taxon>
    </lineage>
</organism>
<evidence type="ECO:0000256" key="2">
    <source>
        <dbReference type="ARBA" id="ARBA00022771"/>
    </source>
</evidence>
<evidence type="ECO:0000313" key="7">
    <source>
        <dbReference type="Proteomes" id="UP000007801"/>
    </source>
</evidence>
<dbReference type="Proteomes" id="UP000007801">
    <property type="component" value="Unassembled WGS sequence"/>
</dbReference>
<evidence type="ECO:0000256" key="3">
    <source>
        <dbReference type="ARBA" id="ARBA00022833"/>
    </source>
</evidence>
<dbReference type="GeneID" id="6493355"/>